<dbReference type="RefSeq" id="WP_011834457.1">
    <property type="nucleotide sequence ID" value="NZ_AZSI01000017.1"/>
</dbReference>
<accession>A0A084ACE5</accession>
<feature type="domain" description="FAD/NAD(P)-binding" evidence="13">
    <location>
        <begin position="1"/>
        <end position="307"/>
    </location>
</feature>
<feature type="domain" description="Pyridine nucleotide-disulphide oxidoreductase dimerisation" evidence="12">
    <location>
        <begin position="334"/>
        <end position="432"/>
    </location>
</feature>
<dbReference type="GO" id="GO:0016491">
    <property type="term" value="F:oxidoreductase activity"/>
    <property type="evidence" value="ECO:0007669"/>
    <property type="project" value="UniProtKB-KW"/>
</dbReference>
<evidence type="ECO:0000259" key="12">
    <source>
        <dbReference type="Pfam" id="PF02852"/>
    </source>
</evidence>
<organism evidence="14 15">
    <name type="scientific">Lactococcus cremoris subsp. cremoris GE214</name>
    <dbReference type="NCBI Taxonomy" id="1415168"/>
    <lineage>
        <taxon>Bacteria</taxon>
        <taxon>Bacillati</taxon>
        <taxon>Bacillota</taxon>
        <taxon>Bacilli</taxon>
        <taxon>Lactobacillales</taxon>
        <taxon>Streptococcaceae</taxon>
        <taxon>Lactococcus</taxon>
        <taxon>Lactococcus cremoris subsp. cremoris</taxon>
    </lineage>
</organism>
<keyword evidence="4" id="KW-0274">FAD</keyword>
<dbReference type="Pfam" id="PF07992">
    <property type="entry name" value="Pyr_redox_2"/>
    <property type="match status" value="1"/>
</dbReference>
<evidence type="ECO:0000256" key="7">
    <source>
        <dbReference type="ARBA" id="ARBA00023097"/>
    </source>
</evidence>
<evidence type="ECO:0000313" key="14">
    <source>
        <dbReference type="EMBL" id="KEY62974.1"/>
    </source>
</evidence>
<dbReference type="PRINTS" id="PR00411">
    <property type="entry name" value="PNDRDTASEI"/>
</dbReference>
<keyword evidence="3" id="KW-0285">Flavoprotein</keyword>
<evidence type="ECO:0000256" key="1">
    <source>
        <dbReference type="ARBA" id="ARBA00001974"/>
    </source>
</evidence>
<dbReference type="InterPro" id="IPR058076">
    <property type="entry name" value="NOXase"/>
</dbReference>
<dbReference type="GeneID" id="61108710"/>
<dbReference type="AlphaFoldDB" id="A0A084ACE5"/>
<reference evidence="14 15" key="1">
    <citation type="submission" date="2014-06" db="EMBL/GenBank/DDBJ databases">
        <title>Draft genome sequence of the putrescine producing strain Lactococcus lactis subsp cremoris GE214.</title>
        <authorList>
            <person name="Ladero V."/>
            <person name="Linares D.M."/>
            <person name="del Rio B."/>
            <person name="Mayo B."/>
            <person name="Martin M.C."/>
            <person name="Fernandez M."/>
            <person name="Alvarez M.A."/>
        </authorList>
    </citation>
    <scope>NUCLEOTIDE SEQUENCE [LARGE SCALE GENOMIC DNA]</scope>
    <source>
        <strain evidence="14 15">GE214</strain>
    </source>
</reference>
<dbReference type="InterPro" id="IPR050260">
    <property type="entry name" value="FAD-bd_OxRdtase"/>
</dbReference>
<dbReference type="SUPFAM" id="SSF51905">
    <property type="entry name" value="FAD/NAD(P)-binding domain"/>
    <property type="match status" value="1"/>
</dbReference>
<gene>
    <name evidence="14" type="ORF">U725_00873</name>
</gene>
<evidence type="ECO:0000256" key="6">
    <source>
        <dbReference type="ARBA" id="ARBA00023027"/>
    </source>
</evidence>
<dbReference type="InterPro" id="IPR004099">
    <property type="entry name" value="Pyr_nucl-diS_OxRdtase_dimer"/>
</dbReference>
<dbReference type="PATRIC" id="fig|1415168.3.peg.931"/>
<dbReference type="EMBL" id="AZSI01000017">
    <property type="protein sequence ID" value="KEY62974.1"/>
    <property type="molecule type" value="Genomic_DNA"/>
</dbReference>
<proteinExistence type="inferred from homology"/>
<evidence type="ECO:0000256" key="4">
    <source>
        <dbReference type="ARBA" id="ARBA00022827"/>
    </source>
</evidence>
<evidence type="ECO:0000256" key="11">
    <source>
        <dbReference type="ARBA" id="ARBA00047360"/>
    </source>
</evidence>
<keyword evidence="7" id="KW-0558">Oxidation</keyword>
<evidence type="ECO:0000259" key="13">
    <source>
        <dbReference type="Pfam" id="PF07992"/>
    </source>
</evidence>
<comment type="catalytic activity">
    <reaction evidence="11">
        <text>2 NADH + O2 + 2 H(+) = 2 NAD(+) + 2 H2O</text>
        <dbReference type="Rhea" id="RHEA:37799"/>
        <dbReference type="ChEBI" id="CHEBI:15377"/>
        <dbReference type="ChEBI" id="CHEBI:15378"/>
        <dbReference type="ChEBI" id="CHEBI:15379"/>
        <dbReference type="ChEBI" id="CHEBI:57540"/>
        <dbReference type="ChEBI" id="CHEBI:57945"/>
        <dbReference type="EC" id="1.6.3.4"/>
    </reaction>
</comment>
<keyword evidence="5" id="KW-0560">Oxidoreductase</keyword>
<comment type="caution">
    <text evidence="14">The sequence shown here is derived from an EMBL/GenBank/DDBJ whole genome shotgun (WGS) entry which is preliminary data.</text>
</comment>
<evidence type="ECO:0000313" key="15">
    <source>
        <dbReference type="Proteomes" id="UP000028401"/>
    </source>
</evidence>
<keyword evidence="6" id="KW-0520">NAD</keyword>
<dbReference type="InterPro" id="IPR036188">
    <property type="entry name" value="FAD/NAD-bd_sf"/>
</dbReference>
<evidence type="ECO:0000256" key="5">
    <source>
        <dbReference type="ARBA" id="ARBA00023002"/>
    </source>
</evidence>
<dbReference type="InterPro" id="IPR016156">
    <property type="entry name" value="FAD/NAD-linked_Rdtase_dimer_sf"/>
</dbReference>
<evidence type="ECO:0000256" key="2">
    <source>
        <dbReference type="ARBA" id="ARBA00009130"/>
    </source>
</evidence>
<dbReference type="InterPro" id="IPR023753">
    <property type="entry name" value="FAD/NAD-binding_dom"/>
</dbReference>
<dbReference type="PANTHER" id="PTHR43429">
    <property type="entry name" value="PYRIDINE NUCLEOTIDE-DISULFIDE OXIDOREDUCTASE DOMAIN-CONTAINING"/>
    <property type="match status" value="1"/>
</dbReference>
<dbReference type="Gene3D" id="3.30.390.30">
    <property type="match status" value="1"/>
</dbReference>
<dbReference type="SUPFAM" id="SSF55424">
    <property type="entry name" value="FAD/NAD-linked reductases, dimerisation (C-terminal) domain"/>
    <property type="match status" value="1"/>
</dbReference>
<dbReference type="PANTHER" id="PTHR43429:SF1">
    <property type="entry name" value="NAD(P)H SULFUR OXIDOREDUCTASE (COA-DEPENDENT)"/>
    <property type="match status" value="1"/>
</dbReference>
<dbReference type="Proteomes" id="UP000028401">
    <property type="component" value="Unassembled WGS sequence"/>
</dbReference>
<evidence type="ECO:0000256" key="3">
    <source>
        <dbReference type="ARBA" id="ARBA00022630"/>
    </source>
</evidence>
<dbReference type="NCBIfam" id="NF046103">
    <property type="entry name" value="NOXase_Strep"/>
    <property type="match status" value="1"/>
</dbReference>
<evidence type="ECO:0000256" key="10">
    <source>
        <dbReference type="ARBA" id="ARBA00039201"/>
    </source>
</evidence>
<comment type="similarity">
    <text evidence="2">Belongs to the class-III pyridine nucleotide-disulfide oxidoreductase family.</text>
</comment>
<dbReference type="Pfam" id="PF02852">
    <property type="entry name" value="Pyr_redox_dim"/>
    <property type="match status" value="1"/>
</dbReference>
<dbReference type="Gene3D" id="3.50.50.60">
    <property type="entry name" value="FAD/NAD(P)-binding domain"/>
    <property type="match status" value="2"/>
</dbReference>
<dbReference type="PRINTS" id="PR00368">
    <property type="entry name" value="FADPNR"/>
</dbReference>
<evidence type="ECO:0000256" key="9">
    <source>
        <dbReference type="ARBA" id="ARBA00039092"/>
    </source>
</evidence>
<keyword evidence="8" id="KW-0676">Redox-active center</keyword>
<dbReference type="SMR" id="A0A084ACE5"/>
<evidence type="ECO:0000256" key="8">
    <source>
        <dbReference type="ARBA" id="ARBA00023284"/>
    </source>
</evidence>
<protein>
    <recommendedName>
        <fullName evidence="10">NADH oxidase</fullName>
        <ecNumber evidence="9">1.6.3.4</ecNumber>
    </recommendedName>
</protein>
<sequence length="446" mass="48872">MKIVVIGTNHAGIATANTLLEQYPGHEIVMIDRNSNMSYLGCGTAIWVGRQIEKPDELFYAKAEDFEAKGVKILTETEVSEIDFANKKVYAKTKSDDEIIEAYDKLVLATGSRPIIPNLPGKDLKGIHFLKLFQEGQAIDAEFAKEKVKRIAVIGAGYIGTEIAEAAKRRGKEVLLFDAENTSLASYYDEEFAKGMDENLAQHGIELHFGELAKEFKANEEGYVSQIVTNKATYDVDLVINCIGFTANSALASDKLATFKNGAIKVDKHQQSSDPDVYAVGDVATIYSNALQDFTYIALASNAVRSGIVAGHNIGGKELESVGVQGSNGISIFGYNMTSTGLSVKAAKKLGLEVSFSDFEDKQKAWFLHENNDSVKIRIVYETKSRRIIGAQLASKSEIIAGNINMFSLAIQEKKTIDELALLDLFFLPHFNSPYNYMTVAALNAK</sequence>
<name>A0A084ACE5_LACLC</name>
<dbReference type="EC" id="1.6.3.4" evidence="9"/>
<comment type="cofactor">
    <cofactor evidence="1">
        <name>FAD</name>
        <dbReference type="ChEBI" id="CHEBI:57692"/>
    </cofactor>
</comment>